<organism evidence="1 2">
    <name type="scientific">Wuchereria bancrofti</name>
    <dbReference type="NCBI Taxonomy" id="6293"/>
    <lineage>
        <taxon>Eukaryota</taxon>
        <taxon>Metazoa</taxon>
        <taxon>Ecdysozoa</taxon>
        <taxon>Nematoda</taxon>
        <taxon>Chromadorea</taxon>
        <taxon>Rhabditida</taxon>
        <taxon>Spirurina</taxon>
        <taxon>Spiruromorpha</taxon>
        <taxon>Filarioidea</taxon>
        <taxon>Onchocercidae</taxon>
        <taxon>Wuchereria</taxon>
    </lineage>
</organism>
<gene>
    <name evidence="1" type="ORF">WUBG_09299</name>
</gene>
<proteinExistence type="predicted"/>
<accession>J9ERT6</accession>
<dbReference type="Proteomes" id="UP000004810">
    <property type="component" value="Unassembled WGS sequence"/>
</dbReference>
<reference evidence="2" key="1">
    <citation type="submission" date="2012-08" db="EMBL/GenBank/DDBJ databases">
        <title>The Genome Sequence of Wuchereria bancrofti.</title>
        <authorList>
            <person name="Nutman T.B."/>
            <person name="Fink D.L."/>
            <person name="Russ C."/>
            <person name="Young S."/>
            <person name="Zeng Q."/>
            <person name="Koehrsen M."/>
            <person name="Alvarado L."/>
            <person name="Berlin A."/>
            <person name="Chapman S.B."/>
            <person name="Chen Z."/>
            <person name="Freedman E."/>
            <person name="Gellesch M."/>
            <person name="Goldberg J."/>
            <person name="Griggs A."/>
            <person name="Gujja S."/>
            <person name="Heilman E.R."/>
            <person name="Heiman D."/>
            <person name="Hepburn T."/>
            <person name="Howarth C."/>
            <person name="Jen D."/>
            <person name="Larson L."/>
            <person name="Lewis B."/>
            <person name="Mehta T."/>
            <person name="Park D."/>
            <person name="Pearson M."/>
            <person name="Roberts A."/>
            <person name="Saif S."/>
            <person name="Shea T."/>
            <person name="Shenoy N."/>
            <person name="Sisk P."/>
            <person name="Stolte C."/>
            <person name="Sykes S."/>
            <person name="Walk T."/>
            <person name="White J."/>
            <person name="Yandava C."/>
            <person name="Haas B."/>
            <person name="Henn M.R."/>
            <person name="Nusbaum C."/>
            <person name="Birren B."/>
        </authorList>
    </citation>
    <scope>NUCLEOTIDE SEQUENCE [LARGE SCALE GENOMIC DNA]</scope>
    <source>
        <strain evidence="2">NA</strain>
    </source>
</reference>
<name>J9ERT6_WUCBA</name>
<evidence type="ECO:0000313" key="1">
    <source>
        <dbReference type="EMBL" id="EJW79792.1"/>
    </source>
</evidence>
<dbReference type="AlphaFoldDB" id="J9ERT6"/>
<evidence type="ECO:0000313" key="2">
    <source>
        <dbReference type="Proteomes" id="UP000004810"/>
    </source>
</evidence>
<comment type="caution">
    <text evidence="1">The sequence shown here is derived from an EMBL/GenBank/DDBJ whole genome shotgun (WGS) entry which is preliminary data.</text>
</comment>
<dbReference type="EMBL" id="ADBV01005109">
    <property type="protein sequence ID" value="EJW79792.1"/>
    <property type="molecule type" value="Genomic_DNA"/>
</dbReference>
<sequence>MGIYFLSYVTTYSNTCAPRFNIEIGSNDTKALQQNWSQCFYQKANENEISVSRIYQEKQSKGNSKLAKRLCKDVIKVRIPWKRVALLVHPTRKGKIRISAILEGVAVPSQRITEERNKVELK</sequence>
<protein>
    <submittedName>
        <fullName evidence="1">Uncharacterized protein</fullName>
    </submittedName>
</protein>